<evidence type="ECO:0000256" key="1">
    <source>
        <dbReference type="ARBA" id="ARBA00004613"/>
    </source>
</evidence>
<feature type="domain" description="Reelin" evidence="10">
    <location>
        <begin position="68"/>
        <end position="193"/>
    </location>
</feature>
<dbReference type="GO" id="GO:0042742">
    <property type="term" value="P:defense response to bacterium"/>
    <property type="evidence" value="ECO:0007669"/>
    <property type="project" value="UniProtKB-KW"/>
</dbReference>
<evidence type="ECO:0000256" key="9">
    <source>
        <dbReference type="SAM" id="MobiDB-lite"/>
    </source>
</evidence>
<dbReference type="PANTHER" id="PTHR45828:SF9">
    <property type="entry name" value="CELL WALL INTEGRITY AND STRESS RESPONSE COMPONENT 4-LIKE-RELATED"/>
    <property type="match status" value="1"/>
</dbReference>
<sequence length="193" mass="20676">MAKKNWAERFGEKAIVCEHDESVASSESSSPRALSLRRDSLRFGHSAKKNSGVPMAFLRQAVLLVVLVGACWAHPDGAPASACATMNPEHNDSKHEEAGPSTPYTLVQDKKDFKAGDTVAVTLSGAPFKGFFIKAFDDKNKEIGQFEASGESKPVTECSGVTHTNSAEKTAVKVLWKAPAGASGHVQFRQVAF</sequence>
<dbReference type="EMBL" id="JARKHS020018476">
    <property type="protein sequence ID" value="KAK8772316.1"/>
    <property type="molecule type" value="Genomic_DNA"/>
</dbReference>
<evidence type="ECO:0000259" key="10">
    <source>
        <dbReference type="PROSITE" id="PS51019"/>
    </source>
</evidence>
<comment type="caution">
    <text evidence="11">The sequence shown here is derived from an EMBL/GenBank/DDBJ whole genome shotgun (WGS) entry which is preliminary data.</text>
</comment>
<evidence type="ECO:0000256" key="5">
    <source>
        <dbReference type="ARBA" id="ARBA00022588"/>
    </source>
</evidence>
<evidence type="ECO:0000256" key="3">
    <source>
        <dbReference type="ARBA" id="ARBA00022525"/>
    </source>
</evidence>
<dbReference type="InterPro" id="IPR042307">
    <property type="entry name" value="Reeler_sf"/>
</dbReference>
<keyword evidence="6" id="KW-0732">Signal</keyword>
<keyword evidence="4" id="KW-0929">Antimicrobial</keyword>
<evidence type="ECO:0000256" key="8">
    <source>
        <dbReference type="ARBA" id="ARBA00023022"/>
    </source>
</evidence>
<evidence type="ECO:0000313" key="11">
    <source>
        <dbReference type="EMBL" id="KAK8772316.1"/>
    </source>
</evidence>
<dbReference type="Proteomes" id="UP001321473">
    <property type="component" value="Unassembled WGS sequence"/>
</dbReference>
<dbReference type="GO" id="GO:0045087">
    <property type="term" value="P:innate immune response"/>
    <property type="evidence" value="ECO:0007669"/>
    <property type="project" value="UniProtKB-KW"/>
</dbReference>
<evidence type="ECO:0000256" key="6">
    <source>
        <dbReference type="ARBA" id="ARBA00022729"/>
    </source>
</evidence>
<keyword evidence="7" id="KW-0391">Immunity</keyword>
<keyword evidence="5" id="KW-0399">Innate immunity</keyword>
<evidence type="ECO:0000256" key="2">
    <source>
        <dbReference type="ARBA" id="ARBA00008501"/>
    </source>
</evidence>
<evidence type="ECO:0000256" key="4">
    <source>
        <dbReference type="ARBA" id="ARBA00022529"/>
    </source>
</evidence>
<protein>
    <recommendedName>
        <fullName evidence="10">Reelin domain-containing protein</fullName>
    </recommendedName>
</protein>
<dbReference type="Pfam" id="PF02014">
    <property type="entry name" value="Reeler"/>
    <property type="match status" value="1"/>
</dbReference>
<dbReference type="PANTHER" id="PTHR45828">
    <property type="entry name" value="CYTOCHROME B561/FERRIC REDUCTASE TRANSMEMBRANE"/>
    <property type="match status" value="1"/>
</dbReference>
<name>A0AAQ4EC53_AMBAM</name>
<reference evidence="11 12" key="1">
    <citation type="journal article" date="2023" name="Arcadia Sci">
        <title>De novo assembly of a long-read Amblyomma americanum tick genome.</title>
        <authorList>
            <person name="Chou S."/>
            <person name="Poskanzer K.E."/>
            <person name="Rollins M."/>
            <person name="Thuy-Boun P.S."/>
        </authorList>
    </citation>
    <scope>NUCLEOTIDE SEQUENCE [LARGE SCALE GENOMIC DNA]</scope>
    <source>
        <strain evidence="11">F_SG_1</strain>
        <tissue evidence="11">Salivary glands</tissue>
    </source>
</reference>
<feature type="compositionally biased region" description="Basic and acidic residues" evidence="9">
    <location>
        <begin position="89"/>
        <end position="98"/>
    </location>
</feature>
<keyword evidence="3" id="KW-0964">Secreted</keyword>
<dbReference type="AlphaFoldDB" id="A0AAQ4EC53"/>
<gene>
    <name evidence="11" type="ORF">V5799_024440</name>
</gene>
<dbReference type="PROSITE" id="PS51019">
    <property type="entry name" value="REELIN"/>
    <property type="match status" value="1"/>
</dbReference>
<dbReference type="GO" id="GO:0005576">
    <property type="term" value="C:extracellular region"/>
    <property type="evidence" value="ECO:0007669"/>
    <property type="project" value="UniProtKB-SubCell"/>
</dbReference>
<dbReference type="InterPro" id="IPR051237">
    <property type="entry name" value="Ferric-chelate_Red/DefProt"/>
</dbReference>
<comment type="subcellular location">
    <subcellularLocation>
        <location evidence="1">Secreted</location>
    </subcellularLocation>
</comment>
<dbReference type="Gene3D" id="2.60.40.4060">
    <property type="entry name" value="Reeler domain"/>
    <property type="match status" value="1"/>
</dbReference>
<evidence type="ECO:0000256" key="7">
    <source>
        <dbReference type="ARBA" id="ARBA00022859"/>
    </source>
</evidence>
<accession>A0AAQ4EC53</accession>
<keyword evidence="12" id="KW-1185">Reference proteome</keyword>
<keyword evidence="8" id="KW-0044">Antibiotic</keyword>
<dbReference type="InterPro" id="IPR002861">
    <property type="entry name" value="Reeler_dom"/>
</dbReference>
<proteinExistence type="inferred from homology"/>
<organism evidence="11 12">
    <name type="scientific">Amblyomma americanum</name>
    <name type="common">Lone star tick</name>
    <dbReference type="NCBI Taxonomy" id="6943"/>
    <lineage>
        <taxon>Eukaryota</taxon>
        <taxon>Metazoa</taxon>
        <taxon>Ecdysozoa</taxon>
        <taxon>Arthropoda</taxon>
        <taxon>Chelicerata</taxon>
        <taxon>Arachnida</taxon>
        <taxon>Acari</taxon>
        <taxon>Parasitiformes</taxon>
        <taxon>Ixodida</taxon>
        <taxon>Ixodoidea</taxon>
        <taxon>Ixodidae</taxon>
        <taxon>Amblyomminae</taxon>
        <taxon>Amblyomma</taxon>
    </lineage>
</organism>
<dbReference type="GO" id="GO:0016020">
    <property type="term" value="C:membrane"/>
    <property type="evidence" value="ECO:0007669"/>
    <property type="project" value="TreeGrafter"/>
</dbReference>
<evidence type="ECO:0000313" key="12">
    <source>
        <dbReference type="Proteomes" id="UP001321473"/>
    </source>
</evidence>
<comment type="similarity">
    <text evidence="2">Belongs to the insect defense protein family.</text>
</comment>
<dbReference type="CDD" id="cd08544">
    <property type="entry name" value="Reeler"/>
    <property type="match status" value="1"/>
</dbReference>
<feature type="region of interest" description="Disordered" evidence="9">
    <location>
        <begin position="83"/>
        <end position="102"/>
    </location>
</feature>